<name>A0A8J3ZQ48_9ACTN</name>
<comment type="caution">
    <text evidence="2">The sequence shown here is derived from an EMBL/GenBank/DDBJ whole genome shotgun (WGS) entry which is preliminary data.</text>
</comment>
<reference evidence="2" key="1">
    <citation type="submission" date="2021-01" db="EMBL/GenBank/DDBJ databases">
        <title>Whole genome shotgun sequence of Virgisporangium ochraceum NBRC 16418.</title>
        <authorList>
            <person name="Komaki H."/>
            <person name="Tamura T."/>
        </authorList>
    </citation>
    <scope>NUCLEOTIDE SEQUENCE</scope>
    <source>
        <strain evidence="2">NBRC 16418</strain>
    </source>
</reference>
<dbReference type="Proteomes" id="UP000635606">
    <property type="component" value="Unassembled WGS sequence"/>
</dbReference>
<dbReference type="AlphaFoldDB" id="A0A8J3ZQ48"/>
<sequence length="84" mass="9157">MAHGPSLGSRLAALRNPGRYRPICRVDGHAWPCPAATEAGRWSGDGPVPDGDRYPPDPPEQVPADFILNGKRLFPINRNFGKPQ</sequence>
<dbReference type="EMBL" id="BOPH01000017">
    <property type="protein sequence ID" value="GIJ66225.1"/>
    <property type="molecule type" value="Genomic_DNA"/>
</dbReference>
<evidence type="ECO:0000313" key="3">
    <source>
        <dbReference type="Proteomes" id="UP000635606"/>
    </source>
</evidence>
<evidence type="ECO:0000313" key="2">
    <source>
        <dbReference type="EMBL" id="GIJ66225.1"/>
    </source>
</evidence>
<organism evidence="2 3">
    <name type="scientific">Virgisporangium ochraceum</name>
    <dbReference type="NCBI Taxonomy" id="65505"/>
    <lineage>
        <taxon>Bacteria</taxon>
        <taxon>Bacillati</taxon>
        <taxon>Actinomycetota</taxon>
        <taxon>Actinomycetes</taxon>
        <taxon>Micromonosporales</taxon>
        <taxon>Micromonosporaceae</taxon>
        <taxon>Virgisporangium</taxon>
    </lineage>
</organism>
<gene>
    <name evidence="2" type="ORF">Voc01_011420</name>
</gene>
<protein>
    <submittedName>
        <fullName evidence="2">Uncharacterized protein</fullName>
    </submittedName>
</protein>
<evidence type="ECO:0000256" key="1">
    <source>
        <dbReference type="SAM" id="MobiDB-lite"/>
    </source>
</evidence>
<keyword evidence="3" id="KW-1185">Reference proteome</keyword>
<feature type="region of interest" description="Disordered" evidence="1">
    <location>
        <begin position="35"/>
        <end position="60"/>
    </location>
</feature>
<accession>A0A8J3ZQ48</accession>
<dbReference type="RefSeq" id="WP_203926209.1">
    <property type="nucleotide sequence ID" value="NZ_BOPH01000017.1"/>
</dbReference>
<proteinExistence type="predicted"/>